<dbReference type="SMART" id="SM00412">
    <property type="entry name" value="Cu_FIST"/>
    <property type="match status" value="1"/>
</dbReference>
<evidence type="ECO:0000256" key="1">
    <source>
        <dbReference type="ARBA" id="ARBA00004123"/>
    </source>
</evidence>
<evidence type="ECO:0000313" key="11">
    <source>
        <dbReference type="Proteomes" id="UP001408356"/>
    </source>
</evidence>
<keyword evidence="4" id="KW-0186">Copper</keyword>
<keyword evidence="3" id="KW-0862">Zinc</keyword>
<evidence type="ECO:0000256" key="5">
    <source>
        <dbReference type="ARBA" id="ARBA00023015"/>
    </source>
</evidence>
<dbReference type="EMBL" id="JARVKF010000223">
    <property type="protein sequence ID" value="KAK9420704.1"/>
    <property type="molecule type" value="Genomic_DNA"/>
</dbReference>
<evidence type="ECO:0000256" key="7">
    <source>
        <dbReference type="ARBA" id="ARBA00023242"/>
    </source>
</evidence>
<feature type="compositionally biased region" description="Low complexity" evidence="8">
    <location>
        <begin position="224"/>
        <end position="249"/>
    </location>
</feature>
<gene>
    <name evidence="10" type="ORF">SUNI508_00795</name>
</gene>
<feature type="compositionally biased region" description="Polar residues" evidence="8">
    <location>
        <begin position="250"/>
        <end position="273"/>
    </location>
</feature>
<dbReference type="PRINTS" id="PR00617">
    <property type="entry name" value="COPPERFIST"/>
</dbReference>
<feature type="region of interest" description="Disordered" evidence="8">
    <location>
        <begin position="70"/>
        <end position="144"/>
    </location>
</feature>
<accession>A0ABR2V296</accession>
<dbReference type="InterPro" id="IPR001083">
    <property type="entry name" value="Cu_fist_DNA-bd_dom"/>
</dbReference>
<organism evidence="10 11">
    <name type="scientific">Seiridium unicorne</name>
    <dbReference type="NCBI Taxonomy" id="138068"/>
    <lineage>
        <taxon>Eukaryota</taxon>
        <taxon>Fungi</taxon>
        <taxon>Dikarya</taxon>
        <taxon>Ascomycota</taxon>
        <taxon>Pezizomycotina</taxon>
        <taxon>Sordariomycetes</taxon>
        <taxon>Xylariomycetidae</taxon>
        <taxon>Amphisphaeriales</taxon>
        <taxon>Sporocadaceae</taxon>
        <taxon>Seiridium</taxon>
    </lineage>
</organism>
<proteinExistence type="predicted"/>
<dbReference type="PANTHER" id="PTHR28088:SF9">
    <property type="entry name" value="TRANSCRIPTION FACTOR GRISEA, PUTATIVE (AFU_ORTHOLOGUE AFUA_1G13190)-RELATED"/>
    <property type="match status" value="1"/>
</dbReference>
<dbReference type="InterPro" id="IPR036395">
    <property type="entry name" value="Cu_fist_DNA-bd_dom_sf"/>
</dbReference>
<evidence type="ECO:0000256" key="8">
    <source>
        <dbReference type="SAM" id="MobiDB-lite"/>
    </source>
</evidence>
<dbReference type="PROSITE" id="PS01119">
    <property type="entry name" value="COPPER_FIST_1"/>
    <property type="match status" value="1"/>
</dbReference>
<evidence type="ECO:0000256" key="4">
    <source>
        <dbReference type="ARBA" id="ARBA00023008"/>
    </source>
</evidence>
<keyword evidence="2" id="KW-0479">Metal-binding</keyword>
<evidence type="ECO:0000313" key="10">
    <source>
        <dbReference type="EMBL" id="KAK9420704.1"/>
    </source>
</evidence>
<evidence type="ECO:0000256" key="6">
    <source>
        <dbReference type="ARBA" id="ARBA00023163"/>
    </source>
</evidence>
<dbReference type="PANTHER" id="PTHR28088">
    <property type="entry name" value="TRANSCRIPTIONAL ACTIVATOR HAA1-RELATED"/>
    <property type="match status" value="1"/>
</dbReference>
<dbReference type="Proteomes" id="UP001408356">
    <property type="component" value="Unassembled WGS sequence"/>
</dbReference>
<evidence type="ECO:0000256" key="2">
    <source>
        <dbReference type="ARBA" id="ARBA00022723"/>
    </source>
</evidence>
<protein>
    <recommendedName>
        <fullName evidence="9">Copper-fist domain-containing protein</fullName>
    </recommendedName>
</protein>
<feature type="compositionally biased region" description="Polar residues" evidence="8">
    <location>
        <begin position="181"/>
        <end position="193"/>
    </location>
</feature>
<feature type="region of interest" description="Disordered" evidence="8">
    <location>
        <begin position="164"/>
        <end position="193"/>
    </location>
</feature>
<evidence type="ECO:0000256" key="3">
    <source>
        <dbReference type="ARBA" id="ARBA00022833"/>
    </source>
</evidence>
<dbReference type="Pfam" id="PF00649">
    <property type="entry name" value="Copper-fist"/>
    <property type="match status" value="1"/>
</dbReference>
<feature type="region of interest" description="Disordered" evidence="8">
    <location>
        <begin position="205"/>
        <end position="303"/>
    </location>
</feature>
<keyword evidence="7" id="KW-0539">Nucleus</keyword>
<dbReference type="SUPFAM" id="SSF57879">
    <property type="entry name" value="Zinc domain conserved in yeast copper-regulated transcription factors"/>
    <property type="match status" value="1"/>
</dbReference>
<comment type="caution">
    <text evidence="10">The sequence shown here is derived from an EMBL/GenBank/DDBJ whole genome shotgun (WGS) entry which is preliminary data.</text>
</comment>
<feature type="compositionally biased region" description="Basic residues" evidence="8">
    <location>
        <begin position="274"/>
        <end position="283"/>
    </location>
</feature>
<dbReference type="SMART" id="SM01090">
    <property type="entry name" value="Copper-fist"/>
    <property type="match status" value="1"/>
</dbReference>
<feature type="domain" description="Copper-fist" evidence="9">
    <location>
        <begin position="1"/>
        <end position="41"/>
    </location>
</feature>
<reference evidence="10 11" key="1">
    <citation type="journal article" date="2024" name="J. Plant Pathol.">
        <title>Sequence and assembly of the genome of Seiridium unicorne, isolate CBS 538.82, causal agent of cypress canker disease.</title>
        <authorList>
            <person name="Scali E."/>
            <person name="Rocca G.D."/>
            <person name="Danti R."/>
            <person name="Garbelotto M."/>
            <person name="Barberini S."/>
            <person name="Baroncelli R."/>
            <person name="Emiliani G."/>
        </authorList>
    </citation>
    <scope>NUCLEOTIDE SEQUENCE [LARGE SCALE GENOMIC DNA]</scope>
    <source>
        <strain evidence="10 11">BM-138-508</strain>
    </source>
</reference>
<evidence type="ECO:0000259" key="9">
    <source>
        <dbReference type="PROSITE" id="PS50073"/>
    </source>
</evidence>
<keyword evidence="5" id="KW-0805">Transcription regulation</keyword>
<dbReference type="InterPro" id="IPR051763">
    <property type="entry name" value="Copper_Homeo_Regul"/>
</dbReference>
<keyword evidence="11" id="KW-1185">Reference proteome</keyword>
<feature type="compositionally biased region" description="Polar residues" evidence="8">
    <location>
        <begin position="77"/>
        <end position="87"/>
    </location>
</feature>
<dbReference type="Gene3D" id="3.90.430.10">
    <property type="entry name" value="Copper fist DNA-binding domain"/>
    <property type="match status" value="1"/>
</dbReference>
<dbReference type="PROSITE" id="PS50073">
    <property type="entry name" value="COPPER_FIST_2"/>
    <property type="match status" value="1"/>
</dbReference>
<sequence>MPLINGQKMACEPCIRGHRSTTCNHATERVMVPVRKPGRPLNECPHPRGTDCGCARDITVAIPRKRKCECAGDKSSAPKTSITQTSAEAARAGSATPSIKEQPKEVASCCQPKARANSTASNPPAMVTTPPPVSQPPVSTMNGTSGPQWNTSWNLNFGPLSPSHMGTPFQGFNAPLPQRPPQSQTIQPAQQVQMGQPLQSVLPVVPVPKKSDSDDEAEGRSSQDDTSSSATTDEPASRSSCCSTKTSSTAQFVPTPGTTSPESNASSYAGHSRSNSRSRKATRPRMERQNTPSRAGVVPQALPETASRAPFPALIHSPVAQMPIHPITAHPPACTNCGHNQPPILIYLPYGPPSHPIGYAGTGGPIYVVQQPPITMPPPPEFPRNSAVTAVTVPMGGCASDTIGLGTIHECNCGPGCECIGCIAHPFNDATQEYIRSAQNAFEDFGTPYQNLSDIDPAAVPTTQSIANLSLSPEQILAPEDFFFVDYSSTQRMFPG</sequence>
<keyword evidence="6" id="KW-0804">Transcription</keyword>
<comment type="subcellular location">
    <subcellularLocation>
        <location evidence="1">Nucleus</location>
    </subcellularLocation>
</comment>
<name>A0ABR2V296_9PEZI</name>